<dbReference type="GO" id="GO:0005886">
    <property type="term" value="C:plasma membrane"/>
    <property type="evidence" value="ECO:0007669"/>
    <property type="project" value="UniProtKB-SubCell"/>
</dbReference>
<feature type="transmembrane region" description="Helical" evidence="7">
    <location>
        <begin position="325"/>
        <end position="344"/>
    </location>
</feature>
<evidence type="ECO:0000256" key="1">
    <source>
        <dbReference type="ARBA" id="ARBA00004651"/>
    </source>
</evidence>
<feature type="domain" description="Major facilitator superfamily (MFS) profile" evidence="8">
    <location>
        <begin position="1"/>
        <end position="349"/>
    </location>
</feature>
<dbReference type="PRINTS" id="PR01988">
    <property type="entry name" value="EXPORTERBACE"/>
</dbReference>
<gene>
    <name evidence="9" type="ORF">GCM10011409_31560</name>
</gene>
<evidence type="ECO:0000256" key="2">
    <source>
        <dbReference type="ARBA" id="ARBA00022448"/>
    </source>
</evidence>
<dbReference type="GO" id="GO:0022857">
    <property type="term" value="F:transmembrane transporter activity"/>
    <property type="evidence" value="ECO:0007669"/>
    <property type="project" value="InterPro"/>
</dbReference>
<reference evidence="9" key="1">
    <citation type="journal article" date="2014" name="Int. J. Syst. Evol. Microbiol.">
        <title>Complete genome sequence of Corynebacterium casei LMG S-19264T (=DSM 44701T), isolated from a smear-ripened cheese.</title>
        <authorList>
            <consortium name="US DOE Joint Genome Institute (JGI-PGF)"/>
            <person name="Walter F."/>
            <person name="Albersmeier A."/>
            <person name="Kalinowski J."/>
            <person name="Ruckert C."/>
        </authorList>
    </citation>
    <scope>NUCLEOTIDE SEQUENCE</scope>
    <source>
        <strain evidence="9">CGMCC 1.15454</strain>
    </source>
</reference>
<comment type="caution">
    <text evidence="9">The sequence shown here is derived from an EMBL/GenBank/DDBJ whole genome shotgun (WGS) entry which is preliminary data.</text>
</comment>
<evidence type="ECO:0000256" key="7">
    <source>
        <dbReference type="SAM" id="Phobius"/>
    </source>
</evidence>
<feature type="transmembrane region" description="Helical" evidence="7">
    <location>
        <begin position="114"/>
        <end position="141"/>
    </location>
</feature>
<evidence type="ECO:0000256" key="3">
    <source>
        <dbReference type="ARBA" id="ARBA00022475"/>
    </source>
</evidence>
<reference evidence="9" key="2">
    <citation type="submission" date="2020-09" db="EMBL/GenBank/DDBJ databases">
        <authorList>
            <person name="Sun Q."/>
            <person name="Zhou Y."/>
        </authorList>
    </citation>
    <scope>NUCLEOTIDE SEQUENCE</scope>
    <source>
        <strain evidence="9">CGMCC 1.15454</strain>
    </source>
</reference>
<feature type="transmembrane region" description="Helical" evidence="7">
    <location>
        <begin position="37"/>
        <end position="67"/>
    </location>
</feature>
<dbReference type="PANTHER" id="PTHR23513:SF6">
    <property type="entry name" value="MAJOR FACILITATOR SUPERFAMILY ASSOCIATED DOMAIN-CONTAINING PROTEIN"/>
    <property type="match status" value="1"/>
</dbReference>
<dbReference type="SUPFAM" id="SSF103473">
    <property type="entry name" value="MFS general substrate transporter"/>
    <property type="match status" value="1"/>
</dbReference>
<evidence type="ECO:0000259" key="8">
    <source>
        <dbReference type="PROSITE" id="PS50850"/>
    </source>
</evidence>
<keyword evidence="2" id="KW-0813">Transport</keyword>
<dbReference type="EMBL" id="BMJD01000029">
    <property type="protein sequence ID" value="GGB51683.1"/>
    <property type="molecule type" value="Genomic_DNA"/>
</dbReference>
<keyword evidence="10" id="KW-1185">Reference proteome</keyword>
<dbReference type="Gene3D" id="1.20.1250.20">
    <property type="entry name" value="MFS general substrate transporter like domains"/>
    <property type="match status" value="1"/>
</dbReference>
<sequence>MLFLEASIPRLLLLMVGGLIADRFNKRTILFLSDSSRAILIAVLLGFVWFDAAGVVHLIVLAALFGISDAFSYPALNSLTPILLHDDQLQRGNSFIQMTSQVSPILGPALGGSMIAILGFSGVFSLALVMLLLSSIAVLFIRVPDREVAAKKVSPWQDLKEGFHYARKNELIISIVFLALFLNLFFTGPYSMGMPIMVKDVFAGDAAGLALVEASMGVGSLLGAVALAAITIRKTGAVMLTGLVLLGVLYMLTGFFVHLVVTAVFVALLGFFMQVVNIPILTILQQTTDKKMLGRMMSFLMTVSTGLVPVSYVLTSFLLAAGARIQMIIIVGGVVVTLLALGSLRNKRILGYQQ</sequence>
<feature type="transmembrane region" description="Helical" evidence="7">
    <location>
        <begin position="263"/>
        <end position="284"/>
    </location>
</feature>
<keyword evidence="3" id="KW-1003">Cell membrane</keyword>
<protein>
    <submittedName>
        <fullName evidence="9">Permease</fullName>
    </submittedName>
</protein>
<dbReference type="Pfam" id="PF07690">
    <property type="entry name" value="MFS_1"/>
    <property type="match status" value="1"/>
</dbReference>
<accession>A0A9W5TZK6</accession>
<keyword evidence="4 7" id="KW-0812">Transmembrane</keyword>
<dbReference type="Proteomes" id="UP000621492">
    <property type="component" value="Unassembled WGS sequence"/>
</dbReference>
<evidence type="ECO:0000313" key="9">
    <source>
        <dbReference type="EMBL" id="GGB51683.1"/>
    </source>
</evidence>
<feature type="transmembrane region" description="Helical" evidence="7">
    <location>
        <begin position="296"/>
        <end position="319"/>
    </location>
</feature>
<feature type="transmembrane region" description="Helical" evidence="7">
    <location>
        <begin position="206"/>
        <end position="230"/>
    </location>
</feature>
<feature type="transmembrane region" description="Helical" evidence="7">
    <location>
        <begin position="169"/>
        <end position="186"/>
    </location>
</feature>
<evidence type="ECO:0000256" key="6">
    <source>
        <dbReference type="ARBA" id="ARBA00023136"/>
    </source>
</evidence>
<name>A0A9W5TZK6_9BACI</name>
<dbReference type="InterPro" id="IPR022324">
    <property type="entry name" value="Bacilysin_exporter_BacE_put"/>
</dbReference>
<proteinExistence type="predicted"/>
<dbReference type="AlphaFoldDB" id="A0A9W5TZK6"/>
<feature type="transmembrane region" description="Helical" evidence="7">
    <location>
        <begin position="237"/>
        <end position="257"/>
    </location>
</feature>
<keyword evidence="6 7" id="KW-0472">Membrane</keyword>
<keyword evidence="5 7" id="KW-1133">Transmembrane helix</keyword>
<dbReference type="PANTHER" id="PTHR23513">
    <property type="entry name" value="INTEGRAL MEMBRANE EFFLUX PROTEIN-RELATED"/>
    <property type="match status" value="1"/>
</dbReference>
<comment type="subcellular location">
    <subcellularLocation>
        <location evidence="1">Cell membrane</location>
        <topology evidence="1">Multi-pass membrane protein</topology>
    </subcellularLocation>
</comment>
<dbReference type="InterPro" id="IPR011701">
    <property type="entry name" value="MFS"/>
</dbReference>
<evidence type="ECO:0000256" key="4">
    <source>
        <dbReference type="ARBA" id="ARBA00022692"/>
    </source>
</evidence>
<dbReference type="PROSITE" id="PS50850">
    <property type="entry name" value="MFS"/>
    <property type="match status" value="1"/>
</dbReference>
<evidence type="ECO:0000313" key="10">
    <source>
        <dbReference type="Proteomes" id="UP000621492"/>
    </source>
</evidence>
<evidence type="ECO:0000256" key="5">
    <source>
        <dbReference type="ARBA" id="ARBA00022989"/>
    </source>
</evidence>
<dbReference type="InterPro" id="IPR020846">
    <property type="entry name" value="MFS_dom"/>
</dbReference>
<dbReference type="CDD" id="cd06173">
    <property type="entry name" value="MFS_MefA_like"/>
    <property type="match status" value="1"/>
</dbReference>
<organism evidence="9 10">
    <name type="scientific">Lentibacillus populi</name>
    <dbReference type="NCBI Taxonomy" id="1827502"/>
    <lineage>
        <taxon>Bacteria</taxon>
        <taxon>Bacillati</taxon>
        <taxon>Bacillota</taxon>
        <taxon>Bacilli</taxon>
        <taxon>Bacillales</taxon>
        <taxon>Bacillaceae</taxon>
        <taxon>Lentibacillus</taxon>
    </lineage>
</organism>
<dbReference type="InterPro" id="IPR036259">
    <property type="entry name" value="MFS_trans_sf"/>
</dbReference>